<dbReference type="GO" id="GO:0031145">
    <property type="term" value="P:anaphase-promoting complex-dependent catabolic process"/>
    <property type="evidence" value="ECO:0007669"/>
    <property type="project" value="TreeGrafter"/>
</dbReference>
<evidence type="ECO:0000256" key="7">
    <source>
        <dbReference type="PROSITE-ProRule" id="PRU00339"/>
    </source>
</evidence>
<evidence type="ECO:0000313" key="9">
    <source>
        <dbReference type="EMBL" id="CAL1539178.1"/>
    </source>
</evidence>
<feature type="repeat" description="TPR" evidence="7">
    <location>
        <begin position="114"/>
        <end position="147"/>
    </location>
</feature>
<evidence type="ECO:0000256" key="1">
    <source>
        <dbReference type="ARBA" id="ARBA00004123"/>
    </source>
</evidence>
<feature type="repeat" description="TPR" evidence="7">
    <location>
        <begin position="467"/>
        <end position="500"/>
    </location>
</feature>
<evidence type="ECO:0000256" key="8">
    <source>
        <dbReference type="SAM" id="MobiDB-lite"/>
    </source>
</evidence>
<dbReference type="Gene3D" id="1.25.40.10">
    <property type="entry name" value="Tetratricopeptide repeat domain"/>
    <property type="match status" value="4"/>
</dbReference>
<reference evidence="9 10" key="1">
    <citation type="submission" date="2024-04" db="EMBL/GenBank/DDBJ databases">
        <authorList>
            <consortium name="Genoscope - CEA"/>
            <person name="William W."/>
        </authorList>
    </citation>
    <scope>NUCLEOTIDE SEQUENCE [LARGE SCALE GENOMIC DNA]</scope>
</reference>
<feature type="repeat" description="TPR" evidence="7">
    <location>
        <begin position="535"/>
        <end position="568"/>
    </location>
</feature>
<keyword evidence="3 7" id="KW-0802">TPR repeat</keyword>
<dbReference type="PANTHER" id="PTHR12558:SF13">
    <property type="entry name" value="CELL DIVISION CYCLE PROTEIN 27 HOMOLOG"/>
    <property type="match status" value="1"/>
</dbReference>
<dbReference type="GO" id="GO:0005680">
    <property type="term" value="C:anaphase-promoting complex"/>
    <property type="evidence" value="ECO:0007669"/>
    <property type="project" value="TreeGrafter"/>
</dbReference>
<evidence type="ECO:0000256" key="5">
    <source>
        <dbReference type="ARBA" id="ARBA00038210"/>
    </source>
</evidence>
<evidence type="ECO:0000256" key="6">
    <source>
        <dbReference type="ARBA" id="ARBA00039307"/>
    </source>
</evidence>
<dbReference type="EMBL" id="CAXITT010000330">
    <property type="protein sequence ID" value="CAL1539178.1"/>
    <property type="molecule type" value="Genomic_DNA"/>
</dbReference>
<gene>
    <name evidence="9" type="ORF">GSLYS_00012999001</name>
</gene>
<dbReference type="InterPro" id="IPR019734">
    <property type="entry name" value="TPR_rpt"/>
</dbReference>
<name>A0AAV2I1L3_LYMST</name>
<evidence type="ECO:0000256" key="4">
    <source>
        <dbReference type="ARBA" id="ARBA00023242"/>
    </source>
</evidence>
<feature type="repeat" description="TPR" evidence="7">
    <location>
        <begin position="569"/>
        <end position="602"/>
    </location>
</feature>
<comment type="subcellular location">
    <subcellularLocation>
        <location evidence="1">Nucleus</location>
    </subcellularLocation>
</comment>
<dbReference type="PROSITE" id="PS50293">
    <property type="entry name" value="TPR_REGION"/>
    <property type="match status" value="2"/>
</dbReference>
<comment type="similarity">
    <text evidence="5">Belongs to the APC3/CDC27 family.</text>
</comment>
<feature type="region of interest" description="Disordered" evidence="8">
    <location>
        <begin position="337"/>
        <end position="413"/>
    </location>
</feature>
<feature type="region of interest" description="Disordered" evidence="8">
    <location>
        <begin position="765"/>
        <end position="816"/>
    </location>
</feature>
<dbReference type="FunFam" id="1.25.40.10:FF:000018">
    <property type="entry name" value="Cell division cycle protein 27 homolog B"/>
    <property type="match status" value="1"/>
</dbReference>
<dbReference type="GO" id="GO:0051301">
    <property type="term" value="P:cell division"/>
    <property type="evidence" value="ECO:0007669"/>
    <property type="project" value="TreeGrafter"/>
</dbReference>
<comment type="caution">
    <text evidence="9">The sequence shown here is derived from an EMBL/GenBank/DDBJ whole genome shotgun (WGS) entry which is preliminary data.</text>
</comment>
<feature type="compositionally biased region" description="Low complexity" evidence="8">
    <location>
        <begin position="767"/>
        <end position="778"/>
    </location>
</feature>
<evidence type="ECO:0000256" key="2">
    <source>
        <dbReference type="ARBA" id="ARBA00022737"/>
    </source>
</evidence>
<protein>
    <recommendedName>
        <fullName evidence="6">Cell division cycle protein 27 homolog</fullName>
    </recommendedName>
</protein>
<evidence type="ECO:0000313" key="10">
    <source>
        <dbReference type="Proteomes" id="UP001497497"/>
    </source>
</evidence>
<accession>A0AAV2I1L3</accession>
<evidence type="ECO:0000256" key="3">
    <source>
        <dbReference type="ARBA" id="ARBA00022803"/>
    </source>
</evidence>
<keyword evidence="2" id="KW-0677">Repeat</keyword>
<feature type="repeat" description="TPR" evidence="7">
    <location>
        <begin position="603"/>
        <end position="636"/>
    </location>
</feature>
<dbReference type="PANTHER" id="PTHR12558">
    <property type="entry name" value="CELL DIVISION CYCLE 16,23,27"/>
    <property type="match status" value="1"/>
</dbReference>
<sequence length="816" mass="91831">MLIQEPVQAAIWDALNNYSYADAIFLAERLYAEIANNDSVHLLATCYYRSGKPYQAYMLLERNLCQTAQCKYLMAKCCTDMNKYAEAERILAGTILIKVKSHEEIEAEFGSLACYVFALLGFIYSKTERVLKATQCYRRSLMLNPLLWKSYEMLCAMGEIVKPESVFQIPSTNSSGPVGLTITSRCEPMGVVEQITDALENNIVPSENLLAPRNIFPNQTPENIQNLAGLDTKAPRPNKQLLRQKITPEPLMVRKRTGPTKLFSDSVHLSPSFGLLPVENVTPVSGSSTPSFISPVPTDSQALEVQAPIKTRPMTRRTQIRKSPILNWSNTLKKMKEQEPVSAPIRRSSRLFTNSNSNSSAVKENNKSQTTGTFTGTKGVNRRSKRTTKTPQELNEINKGDLEVDSKPSSGNSEAIEQIVQMQQQSLAGILHLLKNIGKAYSSLSRYDCKSSVDLFSELPEHQYNTGWVLCQVGRAYYELTEYQRAARVFEEVRRIEPYHIEGLDFYSSVLWHLHKEVELSLLAQELTAMDKKSAQAWFATGNCFSLQKEHDVAIKFFQRAIQVDPGFVYAYSLLALEYIYLEEFDKALTCFRNAIRLDPRHYQAWYGVGIIYYKQEKFSLAEVHYRKALSINPQSSVLMCHVGVAQHAQQKTDLALCTLNTAIKADPKNPLCMFHRASILFANDRHKEALDELEALKQIIPRESLVYFLMGKVHKKLGNTHLAMMNFSWAMDLDPKGLNNQIKEAVDKRYVTEDDDPLTRLEQDSALEGEGASALEGGDLDADDTSQDDVSHGGNGGVDLLDMPDLQAIESDESL</sequence>
<dbReference type="GO" id="GO:0005737">
    <property type="term" value="C:cytoplasm"/>
    <property type="evidence" value="ECO:0007669"/>
    <property type="project" value="TreeGrafter"/>
</dbReference>
<feature type="repeat" description="TPR" evidence="7">
    <location>
        <begin position="705"/>
        <end position="738"/>
    </location>
</feature>
<dbReference type="Pfam" id="PF13432">
    <property type="entry name" value="TPR_16"/>
    <property type="match status" value="3"/>
</dbReference>
<organism evidence="9 10">
    <name type="scientific">Lymnaea stagnalis</name>
    <name type="common">Great pond snail</name>
    <name type="synonym">Helix stagnalis</name>
    <dbReference type="NCBI Taxonomy" id="6523"/>
    <lineage>
        <taxon>Eukaryota</taxon>
        <taxon>Metazoa</taxon>
        <taxon>Spiralia</taxon>
        <taxon>Lophotrochozoa</taxon>
        <taxon>Mollusca</taxon>
        <taxon>Gastropoda</taxon>
        <taxon>Heterobranchia</taxon>
        <taxon>Euthyneura</taxon>
        <taxon>Panpulmonata</taxon>
        <taxon>Hygrophila</taxon>
        <taxon>Lymnaeoidea</taxon>
        <taxon>Lymnaeidae</taxon>
        <taxon>Lymnaea</taxon>
    </lineage>
</organism>
<dbReference type="InterPro" id="IPR011990">
    <property type="entry name" value="TPR-like_helical_dom_sf"/>
</dbReference>
<dbReference type="SUPFAM" id="SSF48452">
    <property type="entry name" value="TPR-like"/>
    <property type="match status" value="2"/>
</dbReference>
<proteinExistence type="inferred from homology"/>
<keyword evidence="10" id="KW-1185">Reference proteome</keyword>
<dbReference type="GO" id="GO:0016567">
    <property type="term" value="P:protein ubiquitination"/>
    <property type="evidence" value="ECO:0007669"/>
    <property type="project" value="TreeGrafter"/>
</dbReference>
<dbReference type="Pfam" id="PF12895">
    <property type="entry name" value="ANAPC3"/>
    <property type="match status" value="1"/>
</dbReference>
<dbReference type="Proteomes" id="UP001497497">
    <property type="component" value="Unassembled WGS sequence"/>
</dbReference>
<dbReference type="GO" id="GO:0007091">
    <property type="term" value="P:metaphase/anaphase transition of mitotic cell cycle"/>
    <property type="evidence" value="ECO:0007669"/>
    <property type="project" value="TreeGrafter"/>
</dbReference>
<keyword evidence="4" id="KW-0539">Nucleus</keyword>
<feature type="compositionally biased region" description="Basic and acidic residues" evidence="8">
    <location>
        <begin position="396"/>
        <end position="406"/>
    </location>
</feature>
<dbReference type="AlphaFoldDB" id="A0AAV2I1L3"/>
<feature type="compositionally biased region" description="Polar residues" evidence="8">
    <location>
        <begin position="350"/>
        <end position="378"/>
    </location>
</feature>
<dbReference type="PROSITE" id="PS50005">
    <property type="entry name" value="TPR"/>
    <property type="match status" value="6"/>
</dbReference>
<feature type="compositionally biased region" description="Acidic residues" evidence="8">
    <location>
        <begin position="779"/>
        <end position="788"/>
    </location>
</feature>
<dbReference type="SMART" id="SM00028">
    <property type="entry name" value="TPR"/>
    <property type="match status" value="9"/>
</dbReference>